<feature type="compositionally biased region" description="Basic residues" evidence="1">
    <location>
        <begin position="133"/>
        <end position="143"/>
    </location>
</feature>
<comment type="caution">
    <text evidence="2">The sequence shown here is derived from an EMBL/GenBank/DDBJ whole genome shotgun (WGS) entry which is preliminary data.</text>
</comment>
<reference evidence="2 3" key="1">
    <citation type="journal article" date="2019" name="Microb. Cell Fact.">
        <title>Exploring novel herbicidin analogues by transcriptional regulator overexpression and MS/MS molecular networking.</title>
        <authorList>
            <person name="Shi Y."/>
            <person name="Gu R."/>
            <person name="Li Y."/>
            <person name="Wang X."/>
            <person name="Ren W."/>
            <person name="Li X."/>
            <person name="Wang L."/>
            <person name="Xie Y."/>
            <person name="Hong B."/>
        </authorList>
    </citation>
    <scope>NUCLEOTIDE SEQUENCE [LARGE SCALE GENOMIC DNA]</scope>
    <source>
        <strain evidence="2 3">US-43</strain>
    </source>
</reference>
<evidence type="ECO:0000313" key="3">
    <source>
        <dbReference type="Proteomes" id="UP000327000"/>
    </source>
</evidence>
<dbReference type="InterPro" id="IPR024411">
    <property type="entry name" value="Tail_terminator_phage"/>
</dbReference>
<organism evidence="2 3">
    <name type="scientific">Streptomyces mobaraensis</name>
    <name type="common">Streptoverticillium mobaraense</name>
    <dbReference type="NCBI Taxonomy" id="35621"/>
    <lineage>
        <taxon>Bacteria</taxon>
        <taxon>Bacillati</taxon>
        <taxon>Actinomycetota</taxon>
        <taxon>Actinomycetes</taxon>
        <taxon>Kitasatosporales</taxon>
        <taxon>Streptomycetaceae</taxon>
        <taxon>Streptomyces</taxon>
    </lineage>
</organism>
<dbReference type="AlphaFoldDB" id="A0A5N5VYU5"/>
<accession>A0A5N5VYU5</accession>
<sequence length="143" mass="14895">MSYTVDLLDGLARMLAAAGAGHYQPNGVYAGSETAITIAALPPAPDRCICLSAYPVADSPVLTDVTTGVQVRTRAGADPREADALDDQVLDVLHGAGPLLLGAVRVQLITRTAGAPIGADSSGRMERASTYHVRAHRAHPRLE</sequence>
<keyword evidence="3" id="KW-1185">Reference proteome</keyword>
<evidence type="ECO:0008006" key="4">
    <source>
        <dbReference type="Google" id="ProtNLM"/>
    </source>
</evidence>
<proteinExistence type="predicted"/>
<protein>
    <recommendedName>
        <fullName evidence="4">DUF3168 domain-containing protein</fullName>
    </recommendedName>
</protein>
<name>A0A5N5VYU5_STRMB</name>
<evidence type="ECO:0000256" key="1">
    <source>
        <dbReference type="SAM" id="MobiDB-lite"/>
    </source>
</evidence>
<feature type="region of interest" description="Disordered" evidence="1">
    <location>
        <begin position="119"/>
        <end position="143"/>
    </location>
</feature>
<dbReference type="Proteomes" id="UP000327000">
    <property type="component" value="Unassembled WGS sequence"/>
</dbReference>
<dbReference type="Pfam" id="PF12691">
    <property type="entry name" value="Phage_tail_terminator_6"/>
    <property type="match status" value="1"/>
</dbReference>
<dbReference type="OrthoDB" id="4953313at2"/>
<dbReference type="RefSeq" id="WP_152265767.1">
    <property type="nucleotide sequence ID" value="NZ_JBFADJ010000060.1"/>
</dbReference>
<dbReference type="EMBL" id="VOKX01000117">
    <property type="protein sequence ID" value="KAB7834065.1"/>
    <property type="molecule type" value="Genomic_DNA"/>
</dbReference>
<gene>
    <name evidence="2" type="ORF">FRZ00_30865</name>
</gene>
<evidence type="ECO:0000313" key="2">
    <source>
        <dbReference type="EMBL" id="KAB7834065.1"/>
    </source>
</evidence>